<dbReference type="PANTHER" id="PTHR43674:SF16">
    <property type="entry name" value="CARBON-NITROGEN FAMILY, PUTATIVE (AFU_ORTHOLOGUE AFUA_5G02350)-RELATED"/>
    <property type="match status" value="1"/>
</dbReference>
<evidence type="ECO:0000313" key="5">
    <source>
        <dbReference type="Proteomes" id="UP001153365"/>
    </source>
</evidence>
<dbReference type="InterPro" id="IPR003010">
    <property type="entry name" value="C-N_Hydrolase"/>
</dbReference>
<dbReference type="SUPFAM" id="SSF56317">
    <property type="entry name" value="Carbon-nitrogen hydrolase"/>
    <property type="match status" value="1"/>
</dbReference>
<keyword evidence="1 4" id="KW-0378">Hydrolase</keyword>
<evidence type="ECO:0000259" key="3">
    <source>
        <dbReference type="PROSITE" id="PS50263"/>
    </source>
</evidence>
<dbReference type="InterPro" id="IPR036526">
    <property type="entry name" value="C-N_Hydrolase_sf"/>
</dbReference>
<protein>
    <submittedName>
        <fullName evidence="4">Carbon-nitrogen hydrolase</fullName>
    </submittedName>
</protein>
<dbReference type="Gene3D" id="3.60.110.10">
    <property type="entry name" value="Carbon-nitrogen hydrolase"/>
    <property type="match status" value="1"/>
</dbReference>
<evidence type="ECO:0000313" key="4">
    <source>
        <dbReference type="EMBL" id="CAH7671031.1"/>
    </source>
</evidence>
<evidence type="ECO:0000256" key="2">
    <source>
        <dbReference type="SAM" id="MobiDB-lite"/>
    </source>
</evidence>
<dbReference type="EMBL" id="CALTRL010001116">
    <property type="protein sequence ID" value="CAH7671031.1"/>
    <property type="molecule type" value="Genomic_DNA"/>
</dbReference>
<feature type="domain" description="CN hydrolase" evidence="3">
    <location>
        <begin position="60"/>
        <end position="319"/>
    </location>
</feature>
<organism evidence="4 5">
    <name type="scientific">Phakopsora pachyrhizi</name>
    <name type="common">Asian soybean rust disease fungus</name>
    <dbReference type="NCBI Taxonomy" id="170000"/>
    <lineage>
        <taxon>Eukaryota</taxon>
        <taxon>Fungi</taxon>
        <taxon>Dikarya</taxon>
        <taxon>Basidiomycota</taxon>
        <taxon>Pucciniomycotina</taxon>
        <taxon>Pucciniomycetes</taxon>
        <taxon>Pucciniales</taxon>
        <taxon>Phakopsoraceae</taxon>
        <taxon>Phakopsora</taxon>
    </lineage>
</organism>
<gene>
    <name evidence="4" type="ORF">PPACK8108_LOCUS5782</name>
</gene>
<dbReference type="CDD" id="cd07197">
    <property type="entry name" value="nitrilase"/>
    <property type="match status" value="1"/>
</dbReference>
<comment type="caution">
    <text evidence="4">The sequence shown here is derived from an EMBL/GenBank/DDBJ whole genome shotgun (WGS) entry which is preliminary data.</text>
</comment>
<dbReference type="GO" id="GO:0016811">
    <property type="term" value="F:hydrolase activity, acting on carbon-nitrogen (but not peptide) bonds, in linear amides"/>
    <property type="evidence" value="ECO:0007669"/>
    <property type="project" value="TreeGrafter"/>
</dbReference>
<feature type="region of interest" description="Disordered" evidence="2">
    <location>
        <begin position="1"/>
        <end position="24"/>
    </location>
</feature>
<dbReference type="InterPro" id="IPR050345">
    <property type="entry name" value="Aliph_Amidase/BUP"/>
</dbReference>
<accession>A0AAV0AQX4</accession>
<dbReference type="AlphaFoldDB" id="A0AAV0AQX4"/>
<dbReference type="PROSITE" id="PS50263">
    <property type="entry name" value="CN_HYDROLASE"/>
    <property type="match status" value="1"/>
</dbReference>
<feature type="compositionally biased region" description="Polar residues" evidence="2">
    <location>
        <begin position="14"/>
        <end position="24"/>
    </location>
</feature>
<evidence type="ECO:0000256" key="1">
    <source>
        <dbReference type="ARBA" id="ARBA00022801"/>
    </source>
</evidence>
<dbReference type="Pfam" id="PF00795">
    <property type="entry name" value="CN_hydrolase"/>
    <property type="match status" value="1"/>
</dbReference>
<keyword evidence="5" id="KW-1185">Reference proteome</keyword>
<dbReference type="PANTHER" id="PTHR43674">
    <property type="entry name" value="NITRILASE C965.09-RELATED"/>
    <property type="match status" value="1"/>
</dbReference>
<name>A0AAV0AQX4_PHAPC</name>
<dbReference type="Proteomes" id="UP001153365">
    <property type="component" value="Unassembled WGS sequence"/>
</dbReference>
<proteinExistence type="predicted"/>
<reference evidence="4" key="1">
    <citation type="submission" date="2022-06" db="EMBL/GenBank/DDBJ databases">
        <authorList>
            <consortium name="SYNGENTA / RWTH Aachen University"/>
        </authorList>
    </citation>
    <scope>NUCLEOTIDE SEQUENCE</scope>
</reference>
<sequence>MRSFNQRLDGKMSRGSTDHPTNQVDSKKLRLTICQFDSNPLTSSEIEKEDSQNVYSFAGLKHDVDRPSETHPKGTVVDLVEHNFERAKDMIIQASSIGSQLIIFPEYFLTGLVDGKVRLVIDELGVRSILDRFRGLAKSYQIDIVTGTIVEGVDTPSTPIQKLSNTCYYIDKLGEVVGRYRKKNLWYLTPGTDDNHVFVSNGVRVGLLICWDLSWPEAFRELMREGVELIVIPSYWTLEKGSNSLINSYDQDGKHESGLIDSMINSRSLENRCFLAFVNCAGKIQDGFIGRSSVHVTLLGDLIRLDGPDEASETVDIDFKVLNDVEEIYKIKRDYLRKNF</sequence>